<evidence type="ECO:0000313" key="4">
    <source>
        <dbReference type="Proteomes" id="UP000064967"/>
    </source>
</evidence>
<evidence type="ECO:0000256" key="2">
    <source>
        <dbReference type="SAM" id="SignalP"/>
    </source>
</evidence>
<name>A0A0K1PXT6_9BACT</name>
<gene>
    <name evidence="3" type="ORF">AKJ09_04865</name>
</gene>
<protein>
    <submittedName>
        <fullName evidence="3">Uncharacterized protein</fullName>
    </submittedName>
</protein>
<dbReference type="KEGG" id="llu:AKJ09_04865"/>
<evidence type="ECO:0000256" key="1">
    <source>
        <dbReference type="SAM" id="MobiDB-lite"/>
    </source>
</evidence>
<evidence type="ECO:0000313" key="3">
    <source>
        <dbReference type="EMBL" id="AKU98201.1"/>
    </source>
</evidence>
<feature type="compositionally biased region" description="Pro residues" evidence="1">
    <location>
        <begin position="172"/>
        <end position="191"/>
    </location>
</feature>
<reference evidence="3 4" key="1">
    <citation type="submission" date="2015-08" db="EMBL/GenBank/DDBJ databases">
        <authorList>
            <person name="Babu N.S."/>
            <person name="Beckwith C.J."/>
            <person name="Beseler K.G."/>
            <person name="Brison A."/>
            <person name="Carone J.V."/>
            <person name="Caskin T.P."/>
            <person name="Diamond M."/>
            <person name="Durham M.E."/>
            <person name="Foxe J.M."/>
            <person name="Go M."/>
            <person name="Henderson B.A."/>
            <person name="Jones I.B."/>
            <person name="McGettigan J.A."/>
            <person name="Micheletti S.J."/>
            <person name="Nasrallah M.E."/>
            <person name="Ortiz D."/>
            <person name="Piller C.R."/>
            <person name="Privatt S.R."/>
            <person name="Schneider S.L."/>
            <person name="Sharp S."/>
            <person name="Smith T.C."/>
            <person name="Stanton J.D."/>
            <person name="Ullery H.E."/>
            <person name="Wilson R.J."/>
            <person name="Serrano M.G."/>
            <person name="Buck G."/>
            <person name="Lee V."/>
            <person name="Wang Y."/>
            <person name="Carvalho R."/>
            <person name="Voegtly L."/>
            <person name="Shi R."/>
            <person name="Duckworth R."/>
            <person name="Johnson A."/>
            <person name="Loviza R."/>
            <person name="Walstead R."/>
            <person name="Shah Z."/>
            <person name="Kiflezghi M."/>
            <person name="Wade K."/>
            <person name="Ball S.L."/>
            <person name="Bradley K.W."/>
            <person name="Asai D.J."/>
            <person name="Bowman C.A."/>
            <person name="Russell D.A."/>
            <person name="Pope W.H."/>
            <person name="Jacobs-Sera D."/>
            <person name="Hendrix R.W."/>
            <person name="Hatfull G.F."/>
        </authorList>
    </citation>
    <scope>NUCLEOTIDE SEQUENCE [LARGE SCALE GENOMIC DNA]</scope>
    <source>
        <strain evidence="3 4">DSM 27648</strain>
    </source>
</reference>
<dbReference type="STRING" id="1391654.AKJ09_04865"/>
<proteinExistence type="predicted"/>
<dbReference type="EMBL" id="CP012333">
    <property type="protein sequence ID" value="AKU98201.1"/>
    <property type="molecule type" value="Genomic_DNA"/>
</dbReference>
<accession>A0A0K1PXT6</accession>
<sequence>MRWLAAIGALSVLPFLTVTLTGTRAHAEPHAPAAPDAPDSRLVRVVIGSDPNASATEATLRDLLEHLNAEPSKRVETTFETTSEIDARAITNPPAQPAPAFARIWLDVRGDVCVVSIADTSWERIYVRRVALSSGFDDVAREQVAHIVGSAVETLLAGGSIGVARQELTKPSPSPSPPAKVTPPKNLPATPPAIVGEDNHSHFAARLGAGYEVLAFSADHVAHGPWISLRGSLVRGPWQFGLVLTGQWRLPISIDQSPIGLRLDDIAFRPMLDLGRETDSRLTLHFGVGLGFDALGIDPRGATVQAGPNGEPAVTVEARRSRIAPILRTSVGLDVRITRGASIEIAGVLDYDPGNRSYFVQEGDRARNLLAPYALRPGIALGLIADLLPQ</sequence>
<feature type="chain" id="PRO_5005466258" evidence="2">
    <location>
        <begin position="28"/>
        <end position="390"/>
    </location>
</feature>
<organism evidence="3 4">
    <name type="scientific">Labilithrix luteola</name>
    <dbReference type="NCBI Taxonomy" id="1391654"/>
    <lineage>
        <taxon>Bacteria</taxon>
        <taxon>Pseudomonadati</taxon>
        <taxon>Myxococcota</taxon>
        <taxon>Polyangia</taxon>
        <taxon>Polyangiales</taxon>
        <taxon>Labilitrichaceae</taxon>
        <taxon>Labilithrix</taxon>
    </lineage>
</organism>
<feature type="region of interest" description="Disordered" evidence="1">
    <location>
        <begin position="166"/>
        <end position="194"/>
    </location>
</feature>
<dbReference type="OrthoDB" id="5536919at2"/>
<keyword evidence="4" id="KW-1185">Reference proteome</keyword>
<dbReference type="AlphaFoldDB" id="A0A0K1PXT6"/>
<feature type="signal peptide" evidence="2">
    <location>
        <begin position="1"/>
        <end position="27"/>
    </location>
</feature>
<keyword evidence="2" id="KW-0732">Signal</keyword>
<dbReference type="RefSeq" id="WP_146649207.1">
    <property type="nucleotide sequence ID" value="NZ_CP012333.1"/>
</dbReference>
<dbReference type="Proteomes" id="UP000064967">
    <property type="component" value="Chromosome"/>
</dbReference>